<accession>A0A177BAY1</accession>
<evidence type="ECO:0000256" key="3">
    <source>
        <dbReference type="ARBA" id="ARBA00022737"/>
    </source>
</evidence>
<dbReference type="GO" id="GO:0001227">
    <property type="term" value="F:DNA-binding transcription repressor activity, RNA polymerase II-specific"/>
    <property type="evidence" value="ECO:0007669"/>
    <property type="project" value="TreeGrafter"/>
</dbReference>
<evidence type="ECO:0000256" key="7">
    <source>
        <dbReference type="ARBA" id="ARBA00023163"/>
    </source>
</evidence>
<keyword evidence="5" id="KW-0862">Zinc</keyword>
<reference evidence="12 13" key="1">
    <citation type="submission" date="2016-04" db="EMBL/GenBank/DDBJ databases">
        <title>The genome of Intoshia linei affirms orthonectids as highly simplified spiralians.</title>
        <authorList>
            <person name="Mikhailov K.V."/>
            <person name="Slusarev G.S."/>
            <person name="Nikitin M.A."/>
            <person name="Logacheva M.D."/>
            <person name="Penin A."/>
            <person name="Aleoshin V."/>
            <person name="Panchin Y.V."/>
        </authorList>
    </citation>
    <scope>NUCLEOTIDE SEQUENCE [LARGE SCALE GENOMIC DNA]</scope>
    <source>
        <strain evidence="12">Intl2013</strain>
        <tissue evidence="12">Whole animal</tissue>
    </source>
</reference>
<dbReference type="GO" id="GO:0010564">
    <property type="term" value="P:regulation of cell cycle process"/>
    <property type="evidence" value="ECO:0007669"/>
    <property type="project" value="TreeGrafter"/>
</dbReference>
<feature type="domain" description="C2H2-type" evidence="11">
    <location>
        <begin position="357"/>
        <end position="379"/>
    </location>
</feature>
<dbReference type="GO" id="GO:0000978">
    <property type="term" value="F:RNA polymerase II cis-regulatory region sequence-specific DNA binding"/>
    <property type="evidence" value="ECO:0007669"/>
    <property type="project" value="TreeGrafter"/>
</dbReference>
<dbReference type="PANTHER" id="PTHR15065">
    <property type="entry name" value="INSULINOMA-ASSOCIATED 1"/>
    <property type="match status" value="1"/>
</dbReference>
<dbReference type="GO" id="GO:0017053">
    <property type="term" value="C:transcription repressor complex"/>
    <property type="evidence" value="ECO:0007669"/>
    <property type="project" value="TreeGrafter"/>
</dbReference>
<dbReference type="AlphaFoldDB" id="A0A177BAY1"/>
<evidence type="ECO:0000256" key="4">
    <source>
        <dbReference type="ARBA" id="ARBA00022771"/>
    </source>
</evidence>
<evidence type="ECO:0000259" key="11">
    <source>
        <dbReference type="PROSITE" id="PS50157"/>
    </source>
</evidence>
<gene>
    <name evidence="12" type="ORF">A3Q56_00857</name>
</gene>
<organism evidence="12 13">
    <name type="scientific">Intoshia linei</name>
    <dbReference type="NCBI Taxonomy" id="1819745"/>
    <lineage>
        <taxon>Eukaryota</taxon>
        <taxon>Metazoa</taxon>
        <taxon>Spiralia</taxon>
        <taxon>Lophotrochozoa</taxon>
        <taxon>Mesozoa</taxon>
        <taxon>Orthonectida</taxon>
        <taxon>Rhopaluridae</taxon>
        <taxon>Intoshia</taxon>
    </lineage>
</organism>
<evidence type="ECO:0000256" key="5">
    <source>
        <dbReference type="ARBA" id="ARBA00022833"/>
    </source>
</evidence>
<sequence>MTNSGFLISDIMRKQVNKLNKPIPNDLSKGNDGMSSGILEAILRNNRQMSNRIDAQRVNEYWNQLAYFYEFQKLKYYYKMNNVNNFQNMSGVGFNLMNQRENLSNVQSNFYPQMANNYNFNHATSNSNYFHENLNPEEQVHLFNKYINVKPQDLRNKIKIDSSEYDKNVQQNLRRKRKSCKTQRYNRKNSFVQNEKDSLPLSGLYIIDPINLKTITSPQSDGNNFMKPHQFINKSKSVELSNPFSSTLNSSHKKTISEGEVGKSPVKKFSPKKRLLDSSSLLNGSLPKKQKCVDEDLQNTDISEEWNAIDVSVEARKKLEKIKNTIGDFICKLCTVKYEDAFKLAKHRCPRIAYMEYKCPECTKQFNSPANLASHRRWHKPIPHKVFKKYLKPNLCNFCQHTFKSTSDLLKHKVEMHGFQESDSVSFNEPKTLKPAQLFKSQDDNSKNFYNIDKDMKFLSNIDLKLNFPSNCTQDISKSQQIDVVN</sequence>
<feature type="domain" description="C2H2-type" evidence="11">
    <location>
        <begin position="394"/>
        <end position="422"/>
    </location>
</feature>
<dbReference type="InterPro" id="IPR042972">
    <property type="entry name" value="INSM1/2"/>
</dbReference>
<evidence type="ECO:0000256" key="2">
    <source>
        <dbReference type="ARBA" id="ARBA00022723"/>
    </source>
</evidence>
<dbReference type="GO" id="GO:0005634">
    <property type="term" value="C:nucleus"/>
    <property type="evidence" value="ECO:0007669"/>
    <property type="project" value="UniProtKB-SubCell"/>
</dbReference>
<keyword evidence="8" id="KW-0539">Nucleus</keyword>
<evidence type="ECO:0000256" key="9">
    <source>
        <dbReference type="PROSITE-ProRule" id="PRU00042"/>
    </source>
</evidence>
<dbReference type="OrthoDB" id="8953942at2759"/>
<dbReference type="InterPro" id="IPR013087">
    <property type="entry name" value="Znf_C2H2_type"/>
</dbReference>
<dbReference type="InterPro" id="IPR036236">
    <property type="entry name" value="Znf_C2H2_sf"/>
</dbReference>
<proteinExistence type="predicted"/>
<dbReference type="PANTHER" id="PTHR15065:SF4">
    <property type="entry name" value="LD18634P"/>
    <property type="match status" value="1"/>
</dbReference>
<dbReference type="Gene3D" id="3.30.160.60">
    <property type="entry name" value="Classic Zinc Finger"/>
    <property type="match status" value="1"/>
</dbReference>
<dbReference type="EMBL" id="LWCA01000057">
    <property type="protein sequence ID" value="OAF71365.1"/>
    <property type="molecule type" value="Genomic_DNA"/>
</dbReference>
<keyword evidence="4 9" id="KW-0863">Zinc-finger</keyword>
<feature type="region of interest" description="Disordered" evidence="10">
    <location>
        <begin position="243"/>
        <end position="267"/>
    </location>
</feature>
<dbReference type="Proteomes" id="UP000078046">
    <property type="component" value="Unassembled WGS sequence"/>
</dbReference>
<dbReference type="GO" id="GO:0008270">
    <property type="term" value="F:zinc ion binding"/>
    <property type="evidence" value="ECO:0007669"/>
    <property type="project" value="UniProtKB-KW"/>
</dbReference>
<dbReference type="Pfam" id="PF00096">
    <property type="entry name" value="zf-C2H2"/>
    <property type="match status" value="1"/>
</dbReference>
<evidence type="ECO:0000256" key="10">
    <source>
        <dbReference type="SAM" id="MobiDB-lite"/>
    </source>
</evidence>
<evidence type="ECO:0000256" key="6">
    <source>
        <dbReference type="ARBA" id="ARBA00023015"/>
    </source>
</evidence>
<comment type="subcellular location">
    <subcellularLocation>
        <location evidence="1">Nucleus</location>
    </subcellularLocation>
</comment>
<keyword evidence="13" id="KW-1185">Reference proteome</keyword>
<dbReference type="GO" id="GO:0030182">
    <property type="term" value="P:neuron differentiation"/>
    <property type="evidence" value="ECO:0007669"/>
    <property type="project" value="TreeGrafter"/>
</dbReference>
<evidence type="ECO:0000313" key="12">
    <source>
        <dbReference type="EMBL" id="OAF71365.1"/>
    </source>
</evidence>
<keyword evidence="7" id="KW-0804">Transcription</keyword>
<keyword evidence="6" id="KW-0805">Transcription regulation</keyword>
<dbReference type="PROSITE" id="PS00028">
    <property type="entry name" value="ZINC_FINGER_C2H2_1"/>
    <property type="match status" value="2"/>
</dbReference>
<keyword evidence="2" id="KW-0479">Metal-binding</keyword>
<name>A0A177BAY1_9BILA</name>
<evidence type="ECO:0000256" key="8">
    <source>
        <dbReference type="ARBA" id="ARBA00023242"/>
    </source>
</evidence>
<evidence type="ECO:0000256" key="1">
    <source>
        <dbReference type="ARBA" id="ARBA00004123"/>
    </source>
</evidence>
<dbReference type="PROSITE" id="PS50157">
    <property type="entry name" value="ZINC_FINGER_C2H2_2"/>
    <property type="match status" value="2"/>
</dbReference>
<dbReference type="SMART" id="SM00355">
    <property type="entry name" value="ZnF_C2H2"/>
    <property type="match status" value="2"/>
</dbReference>
<dbReference type="FunFam" id="3.30.160.60:FF:001896">
    <property type="entry name" value="insulinoma-associated protein 1b"/>
    <property type="match status" value="1"/>
</dbReference>
<dbReference type="SUPFAM" id="SSF57667">
    <property type="entry name" value="beta-beta-alpha zinc fingers"/>
    <property type="match status" value="1"/>
</dbReference>
<evidence type="ECO:0000313" key="13">
    <source>
        <dbReference type="Proteomes" id="UP000078046"/>
    </source>
</evidence>
<protein>
    <recommendedName>
        <fullName evidence="11">C2H2-type domain-containing protein</fullName>
    </recommendedName>
</protein>
<comment type="caution">
    <text evidence="12">The sequence shown here is derived from an EMBL/GenBank/DDBJ whole genome shotgun (WGS) entry which is preliminary data.</text>
</comment>
<keyword evidence="3" id="KW-0677">Repeat</keyword>